<gene>
    <name evidence="2" type="primary">BnaA06g12750D</name>
    <name evidence="2" type="ORF">GSBRNA2T00035662001</name>
</gene>
<evidence type="ECO:0000313" key="2">
    <source>
        <dbReference type="EMBL" id="CDY26747.1"/>
    </source>
</evidence>
<sequence>MNHNSHLAALQMAEEAVGLDAWESIKTSSVGVIVKLKEMDYTWSAKAVHHLLTNQLVVNNIHEIWSVEVDHKPFWEEIGVSPSHGPMFSELRLLLTQIRNWSFEKRRMIGLLSVLSIGVLGISPGSRIPLEQAKRVLDIEAFERYPWGRVAFSSLVNSVKVISFEERNKYTLRGCVHALLIWVYESIPGIGEEYGNRIEGNQVPLLSWSASRCRINWDLFYKKEKSLHQKVKFFFMIVSSY</sequence>
<dbReference type="InterPro" id="IPR015410">
    <property type="entry name" value="DUF1985"/>
</dbReference>
<dbReference type="PaxDb" id="3708-A0A078GNH7"/>
<dbReference type="AlphaFoldDB" id="A0A078GNH7"/>
<evidence type="ECO:0000313" key="3">
    <source>
        <dbReference type="Proteomes" id="UP000028999"/>
    </source>
</evidence>
<dbReference type="PANTHER" id="PTHR48449">
    <property type="entry name" value="DUF1985 DOMAIN-CONTAINING PROTEIN"/>
    <property type="match status" value="1"/>
</dbReference>
<evidence type="ECO:0000259" key="1">
    <source>
        <dbReference type="Pfam" id="PF09331"/>
    </source>
</evidence>
<keyword evidence="3" id="KW-1185">Reference proteome</keyword>
<organism evidence="2 3">
    <name type="scientific">Brassica napus</name>
    <name type="common">Rape</name>
    <dbReference type="NCBI Taxonomy" id="3708"/>
    <lineage>
        <taxon>Eukaryota</taxon>
        <taxon>Viridiplantae</taxon>
        <taxon>Streptophyta</taxon>
        <taxon>Embryophyta</taxon>
        <taxon>Tracheophyta</taxon>
        <taxon>Spermatophyta</taxon>
        <taxon>Magnoliopsida</taxon>
        <taxon>eudicotyledons</taxon>
        <taxon>Gunneridae</taxon>
        <taxon>Pentapetalae</taxon>
        <taxon>rosids</taxon>
        <taxon>malvids</taxon>
        <taxon>Brassicales</taxon>
        <taxon>Brassicaceae</taxon>
        <taxon>Brassiceae</taxon>
        <taxon>Brassica</taxon>
    </lineage>
</organism>
<dbReference type="EMBL" id="LK032193">
    <property type="protein sequence ID" value="CDY26747.1"/>
    <property type="molecule type" value="Genomic_DNA"/>
</dbReference>
<protein>
    <submittedName>
        <fullName evidence="2">BnaA06g12750D protein</fullName>
    </submittedName>
</protein>
<proteinExistence type="predicted"/>
<name>A0A078GNH7_BRANA</name>
<accession>A0A078GNH7</accession>
<feature type="domain" description="DUF1985" evidence="1">
    <location>
        <begin position="71"/>
        <end position="157"/>
    </location>
</feature>
<dbReference type="Gramene" id="CDY26747">
    <property type="protein sequence ID" value="CDY26747"/>
    <property type="gene ID" value="GSBRNA2T00035662001"/>
</dbReference>
<dbReference type="Pfam" id="PF09331">
    <property type="entry name" value="DUF1985"/>
    <property type="match status" value="1"/>
</dbReference>
<reference evidence="2 3" key="1">
    <citation type="journal article" date="2014" name="Science">
        <title>Plant genetics. Early allopolyploid evolution in the post-Neolithic Brassica napus oilseed genome.</title>
        <authorList>
            <person name="Chalhoub B."/>
            <person name="Denoeud F."/>
            <person name="Liu S."/>
            <person name="Parkin I.A."/>
            <person name="Tang H."/>
            <person name="Wang X."/>
            <person name="Chiquet J."/>
            <person name="Belcram H."/>
            <person name="Tong C."/>
            <person name="Samans B."/>
            <person name="Correa M."/>
            <person name="Da Silva C."/>
            <person name="Just J."/>
            <person name="Falentin C."/>
            <person name="Koh C.S."/>
            <person name="Le Clainche I."/>
            <person name="Bernard M."/>
            <person name="Bento P."/>
            <person name="Noel B."/>
            <person name="Labadie K."/>
            <person name="Alberti A."/>
            <person name="Charles M."/>
            <person name="Arnaud D."/>
            <person name="Guo H."/>
            <person name="Daviaud C."/>
            <person name="Alamery S."/>
            <person name="Jabbari K."/>
            <person name="Zhao M."/>
            <person name="Edger P.P."/>
            <person name="Chelaifa H."/>
            <person name="Tack D."/>
            <person name="Lassalle G."/>
            <person name="Mestiri I."/>
            <person name="Schnel N."/>
            <person name="Le Paslier M.C."/>
            <person name="Fan G."/>
            <person name="Renault V."/>
            <person name="Bayer P.E."/>
            <person name="Golicz A.A."/>
            <person name="Manoli S."/>
            <person name="Lee T.H."/>
            <person name="Thi V.H."/>
            <person name="Chalabi S."/>
            <person name="Hu Q."/>
            <person name="Fan C."/>
            <person name="Tollenaere R."/>
            <person name="Lu Y."/>
            <person name="Battail C."/>
            <person name="Shen J."/>
            <person name="Sidebottom C.H."/>
            <person name="Wang X."/>
            <person name="Canaguier A."/>
            <person name="Chauveau A."/>
            <person name="Berard A."/>
            <person name="Deniot G."/>
            <person name="Guan M."/>
            <person name="Liu Z."/>
            <person name="Sun F."/>
            <person name="Lim Y.P."/>
            <person name="Lyons E."/>
            <person name="Town C.D."/>
            <person name="Bancroft I."/>
            <person name="Wang X."/>
            <person name="Meng J."/>
            <person name="Ma J."/>
            <person name="Pires J.C."/>
            <person name="King G.J."/>
            <person name="Brunel D."/>
            <person name="Delourme R."/>
            <person name="Renard M."/>
            <person name="Aury J.M."/>
            <person name="Adams K.L."/>
            <person name="Batley J."/>
            <person name="Snowdon R.J."/>
            <person name="Tost J."/>
            <person name="Edwards D."/>
            <person name="Zhou Y."/>
            <person name="Hua W."/>
            <person name="Sharpe A.G."/>
            <person name="Paterson A.H."/>
            <person name="Guan C."/>
            <person name="Wincker P."/>
        </authorList>
    </citation>
    <scope>NUCLEOTIDE SEQUENCE [LARGE SCALE GENOMIC DNA]</scope>
    <source>
        <strain evidence="3">cv. Darmor-bzh</strain>
    </source>
</reference>
<dbReference type="Proteomes" id="UP000028999">
    <property type="component" value="Unassembled WGS sequence"/>
</dbReference>
<dbReference type="PANTHER" id="PTHR48449:SF1">
    <property type="entry name" value="DUF1985 DOMAIN-CONTAINING PROTEIN"/>
    <property type="match status" value="1"/>
</dbReference>